<dbReference type="eggNOG" id="ENOG502QQAY">
    <property type="taxonomic scope" value="Eukaryota"/>
</dbReference>
<reference evidence="4" key="2">
    <citation type="submission" date="2015-02" db="UniProtKB">
        <authorList>
            <consortium name="EnsemblMetazoa"/>
        </authorList>
    </citation>
    <scope>IDENTIFICATION</scope>
</reference>
<keyword evidence="5" id="KW-1185">Reference proteome</keyword>
<evidence type="ECO:0000256" key="1">
    <source>
        <dbReference type="SAM" id="Phobius"/>
    </source>
</evidence>
<protein>
    <recommendedName>
        <fullName evidence="6">Cadherin-like beta sandwich domain-containing protein</fullName>
    </recommendedName>
</protein>
<evidence type="ECO:0000259" key="3">
    <source>
        <dbReference type="Pfam" id="PF24536"/>
    </source>
</evidence>
<feature type="transmembrane region" description="Helical" evidence="1">
    <location>
        <begin position="34"/>
        <end position="53"/>
    </location>
</feature>
<evidence type="ECO:0000259" key="2">
    <source>
        <dbReference type="Pfam" id="PF12733"/>
    </source>
</evidence>
<dbReference type="EMBL" id="JH431830">
    <property type="status" value="NOT_ANNOTATED_CDS"/>
    <property type="molecule type" value="Genomic_DNA"/>
</dbReference>
<dbReference type="InterPro" id="IPR025883">
    <property type="entry name" value="Cadherin-like_domain"/>
</dbReference>
<dbReference type="SUPFAM" id="SSF56059">
    <property type="entry name" value="Glutathione synthetase ATP-binding domain-like"/>
    <property type="match status" value="1"/>
</dbReference>
<dbReference type="AlphaFoldDB" id="T1JPJ4"/>
<dbReference type="Pfam" id="PF12733">
    <property type="entry name" value="Cadherin-like"/>
    <property type="match status" value="1"/>
</dbReference>
<dbReference type="InterPro" id="IPR004344">
    <property type="entry name" value="TTL/TTLL_fam"/>
</dbReference>
<keyword evidence="1" id="KW-0472">Membrane</keyword>
<name>T1JPJ4_STRMM</name>
<dbReference type="Proteomes" id="UP000014500">
    <property type="component" value="Unassembled WGS sequence"/>
</dbReference>
<feature type="domain" description="NXPE C-terminal" evidence="3">
    <location>
        <begin position="799"/>
        <end position="929"/>
    </location>
</feature>
<dbReference type="Pfam" id="PF03133">
    <property type="entry name" value="TTL"/>
    <property type="match status" value="2"/>
</dbReference>
<dbReference type="Gene3D" id="3.30.470.20">
    <property type="entry name" value="ATP-grasp fold, B domain"/>
    <property type="match status" value="1"/>
</dbReference>
<dbReference type="HOGENOM" id="CLU_011328_0_0_1"/>
<dbReference type="PROSITE" id="PS51221">
    <property type="entry name" value="TTL"/>
    <property type="match status" value="1"/>
</dbReference>
<dbReference type="Pfam" id="PF24536">
    <property type="entry name" value="NXPE4_C"/>
    <property type="match status" value="1"/>
</dbReference>
<organism evidence="4 5">
    <name type="scientific">Strigamia maritima</name>
    <name type="common">European centipede</name>
    <name type="synonym">Geophilus maritimus</name>
    <dbReference type="NCBI Taxonomy" id="126957"/>
    <lineage>
        <taxon>Eukaryota</taxon>
        <taxon>Metazoa</taxon>
        <taxon>Ecdysozoa</taxon>
        <taxon>Arthropoda</taxon>
        <taxon>Myriapoda</taxon>
        <taxon>Chilopoda</taxon>
        <taxon>Pleurostigmophora</taxon>
        <taxon>Geophilomorpha</taxon>
        <taxon>Linotaeniidae</taxon>
        <taxon>Strigamia</taxon>
    </lineage>
</organism>
<dbReference type="InterPro" id="IPR057106">
    <property type="entry name" value="NXPE4_C"/>
</dbReference>
<reference evidence="5" key="1">
    <citation type="submission" date="2011-05" db="EMBL/GenBank/DDBJ databases">
        <authorList>
            <person name="Richards S.R."/>
            <person name="Qu J."/>
            <person name="Jiang H."/>
            <person name="Jhangiani S.N."/>
            <person name="Agravi P."/>
            <person name="Goodspeed R."/>
            <person name="Gross S."/>
            <person name="Mandapat C."/>
            <person name="Jackson L."/>
            <person name="Mathew T."/>
            <person name="Pu L."/>
            <person name="Thornton R."/>
            <person name="Saada N."/>
            <person name="Wilczek-Boney K.B."/>
            <person name="Lee S."/>
            <person name="Kovar C."/>
            <person name="Wu Y."/>
            <person name="Scherer S.E."/>
            <person name="Worley K.C."/>
            <person name="Muzny D.M."/>
            <person name="Gibbs R."/>
        </authorList>
    </citation>
    <scope>NUCLEOTIDE SEQUENCE</scope>
    <source>
        <strain evidence="5">Brora</strain>
    </source>
</reference>
<keyword evidence="1" id="KW-0812">Transmembrane</keyword>
<keyword evidence="1" id="KW-1133">Transmembrane helix</keyword>
<evidence type="ECO:0000313" key="4">
    <source>
        <dbReference type="EnsemblMetazoa" id="SMAR015771-PA"/>
    </source>
</evidence>
<dbReference type="PANTHER" id="PTHR14776">
    <property type="entry name" value="CADHERIN-LIKE AND PC-ESTERASE DOMAIN-CONTAINING PROTEIN 1"/>
    <property type="match status" value="1"/>
</dbReference>
<evidence type="ECO:0000313" key="5">
    <source>
        <dbReference type="Proteomes" id="UP000014500"/>
    </source>
</evidence>
<accession>T1JPJ4</accession>
<proteinExistence type="predicted"/>
<sequence length="1060" mass="120118">MHLFIQVTVPRVNTRLLSFELAMRSIRCRSTRDILLAAGAFSILSLYITYQLGSPLVDRGILAASESEKDQLVRAILSQMSAGPKTKREMKPSKLETKLIQLERRRREAIATVGKVALIRGQKGIVEHEYNLTARDNWLLLLCMSFTDGDSGTCLERSSYSHLEPYQKINRIYGIRNSLWRKDGFCSTMTSARQLSVARRSHLTPLCFVLPNQMQQFVHVADALGEDAQWVVKPLSPGGGAAIELLENLDRIKNTQQAVLVQQYFPHPFLVFGSPVSLRVYILVTSMSPLRAFLFHEGIVYFRQSVSKGFRKMSNRTWLLSQLWHYVARSYGQHAVRLALVNIQSLVVQTLLVAESMIAVQLERKLRCQHCFQMLGFDLILNASFHPVVLEVSQSLTDSQLKLYELLFSTKVNGQPNLQESWRDDGWAANGVKRGLVEGMLSLLFATSDVARHVADAVDRCADNIGVMGLNCRISNDLCLSEDDLHLLMDARREKLNRGAFKQLYPSVDSDKYTGLIQDLQYFVALPKVSSSSSSSSSSPRLLSLRDREAFTHGTADMHAFLTSLERCYSRHREDDYDFWNSFNVSAAFRAPENTSQAFGTQDLLSRPPCNEVTMPYLLNIFSQPKLNLTPPFSPLVVEFTAKVPYDQLMVTVWAFAQNCQSEARLDDKFGPSQSANYTLGLGENRITFVIVDIRHTEPWVINSYSIVVERAAPTDNEPIFDANRKHQVCALKQDCDLRLVANDPCGIQKDDGIKKWSDYEKVAADLPVCDRGDALGRWLLPCTACSDRSSCFWRQAFWAPFECQHPFISQSILAQCLAGKKLLFIGDSTNRGIMHYLMERLNGTLAEWDKTHHIRVRTNLNGGKTVISFAYYPQFWLPTNERPVFNKALYQLLERSRPLENNSNTVLIVGGVHWLATQHLHMLLQALRRDGLQGIRLVMKTLGSGFHLPVNGVHCLSQVEQRKLLVHSRGLSEFAKHYNFDIIDTFNITIPRFRDFLQGKCACHFHKVVPLALDSANREYRYHVEGPVNAVYSEILISRLCSDHVVPVRDGRRNVTSNS</sequence>
<dbReference type="EnsemblMetazoa" id="SMAR015771-RA">
    <property type="protein sequence ID" value="SMAR015771-PA"/>
    <property type="gene ID" value="SMAR015771"/>
</dbReference>
<feature type="domain" description="Cadherin-like beta-sandwich-like" evidence="2">
    <location>
        <begin position="626"/>
        <end position="711"/>
    </location>
</feature>
<dbReference type="PhylomeDB" id="T1JPJ4"/>
<dbReference type="PANTHER" id="PTHR14776:SF1">
    <property type="entry name" value="CADHERIN-LIKE AND PC-ESTERASE DOMAIN-CONTAINING PROTEIN 1"/>
    <property type="match status" value="1"/>
</dbReference>
<dbReference type="STRING" id="126957.T1JPJ4"/>
<evidence type="ECO:0008006" key="6">
    <source>
        <dbReference type="Google" id="ProtNLM"/>
    </source>
</evidence>
<dbReference type="OMA" id="HRYTVVI"/>